<evidence type="ECO:0000313" key="1">
    <source>
        <dbReference type="EMBL" id="QFS44984.1"/>
    </source>
</evidence>
<keyword evidence="2" id="KW-1185">Reference proteome</keyword>
<accession>A0A5P8VX84</accession>
<evidence type="ECO:0000313" key="2">
    <source>
        <dbReference type="Proteomes" id="UP000326678"/>
    </source>
</evidence>
<dbReference type="KEGG" id="nsh:GXM_02459"/>
<organism evidence="1 2">
    <name type="scientific">Nostoc sphaeroides CCNUC1</name>
    <dbReference type="NCBI Taxonomy" id="2653204"/>
    <lineage>
        <taxon>Bacteria</taxon>
        <taxon>Bacillati</taxon>
        <taxon>Cyanobacteriota</taxon>
        <taxon>Cyanophyceae</taxon>
        <taxon>Nostocales</taxon>
        <taxon>Nostocaceae</taxon>
        <taxon>Nostoc</taxon>
    </lineage>
</organism>
<dbReference type="Proteomes" id="UP000326678">
    <property type="component" value="Chromosome Gxm1"/>
</dbReference>
<dbReference type="EMBL" id="CP045226">
    <property type="protein sequence ID" value="QFS44984.1"/>
    <property type="molecule type" value="Genomic_DNA"/>
</dbReference>
<name>A0A5P8VX84_9NOSO</name>
<protein>
    <submittedName>
        <fullName evidence="1">Uncharacterized protein</fullName>
    </submittedName>
</protein>
<sequence length="43" mass="4841">MIPTIGLLKHPQISYFGALGSLLNYCFPQTKNICKNCSKNRLN</sequence>
<reference evidence="1 2" key="1">
    <citation type="submission" date="2019-10" db="EMBL/GenBank/DDBJ databases">
        <title>Genomic and transcriptomic insights into the perfect genentic adaptation of a filamentous nitrogen-fixing cyanobacterium to rice fields.</title>
        <authorList>
            <person name="Chen Z."/>
        </authorList>
    </citation>
    <scope>NUCLEOTIDE SEQUENCE [LARGE SCALE GENOMIC DNA]</scope>
    <source>
        <strain evidence="1">CCNUC1</strain>
    </source>
</reference>
<dbReference type="AlphaFoldDB" id="A0A5P8VX84"/>
<proteinExistence type="predicted"/>
<gene>
    <name evidence="1" type="ORF">GXM_02459</name>
</gene>